<evidence type="ECO:0000313" key="3">
    <source>
        <dbReference type="Proteomes" id="UP001333110"/>
    </source>
</evidence>
<dbReference type="Proteomes" id="UP001333110">
    <property type="component" value="Unassembled WGS sequence"/>
</dbReference>
<sequence length="243" mass="27393">MSPCVALQPDMTCQRRHPSRLQGAGQPLQSHIPALPTSQLDVPLCHTGPGELERMDTLRRSLSRWKRYHIKVHLADEDLMMPLTVKPRDTVMDLRAHLVREGVTSWKKTFYYNSRQLEEHETLKEANIQNGSVLLLVSNKRSHFPNYVAKHRGRDKACKRAKEIVPSLGQPVVFKPSVPNARRPPASLNMKRAAIQHRYNSIHKGMQQAVPNARGVIGPGTVDHATAEPVWLALEAVKGLRAR</sequence>
<feature type="domain" description="Ubiquitin-like" evidence="1">
    <location>
        <begin position="68"/>
        <end position="143"/>
    </location>
</feature>
<reference evidence="2 3" key="1">
    <citation type="journal article" date="2023" name="J. Hered.">
        <title>Chromosome-level genome of the wood stork (Mycteria americana) provides insight into avian chromosome evolution.</title>
        <authorList>
            <person name="Flamio R. Jr."/>
            <person name="Ramstad K.M."/>
        </authorList>
    </citation>
    <scope>NUCLEOTIDE SEQUENCE [LARGE SCALE GENOMIC DNA]</scope>
    <source>
        <strain evidence="2">JAX WOST 10</strain>
    </source>
</reference>
<dbReference type="AlphaFoldDB" id="A0AAN7RM03"/>
<evidence type="ECO:0000259" key="1">
    <source>
        <dbReference type="PROSITE" id="PS50053"/>
    </source>
</evidence>
<comment type="caution">
    <text evidence="2">The sequence shown here is derived from an EMBL/GenBank/DDBJ whole genome shotgun (WGS) entry which is preliminary data.</text>
</comment>
<dbReference type="Pfam" id="PF00240">
    <property type="entry name" value="ubiquitin"/>
    <property type="match status" value="1"/>
</dbReference>
<dbReference type="CDD" id="cd17039">
    <property type="entry name" value="Ubl_ubiquitin_like"/>
    <property type="match status" value="1"/>
</dbReference>
<organism evidence="2 3">
    <name type="scientific">Mycteria americana</name>
    <name type="common">Wood stork</name>
    <dbReference type="NCBI Taxonomy" id="33587"/>
    <lineage>
        <taxon>Eukaryota</taxon>
        <taxon>Metazoa</taxon>
        <taxon>Chordata</taxon>
        <taxon>Craniata</taxon>
        <taxon>Vertebrata</taxon>
        <taxon>Euteleostomi</taxon>
        <taxon>Archelosauria</taxon>
        <taxon>Archosauria</taxon>
        <taxon>Dinosauria</taxon>
        <taxon>Saurischia</taxon>
        <taxon>Theropoda</taxon>
        <taxon>Coelurosauria</taxon>
        <taxon>Aves</taxon>
        <taxon>Neognathae</taxon>
        <taxon>Neoaves</taxon>
        <taxon>Aequornithes</taxon>
        <taxon>Ciconiiformes</taxon>
        <taxon>Ciconiidae</taxon>
        <taxon>Mycteria</taxon>
    </lineage>
</organism>
<gene>
    <name evidence="2" type="ORF">QYF61_025486</name>
</gene>
<name>A0AAN7RM03_MYCAM</name>
<dbReference type="Gene3D" id="3.10.20.90">
    <property type="entry name" value="Phosphatidylinositol 3-kinase Catalytic Subunit, Chain A, domain 1"/>
    <property type="match status" value="1"/>
</dbReference>
<dbReference type="InterPro" id="IPR000626">
    <property type="entry name" value="Ubiquitin-like_dom"/>
</dbReference>
<dbReference type="SMART" id="SM00213">
    <property type="entry name" value="UBQ"/>
    <property type="match status" value="1"/>
</dbReference>
<dbReference type="PROSITE" id="PS50053">
    <property type="entry name" value="UBIQUITIN_2"/>
    <property type="match status" value="1"/>
</dbReference>
<protein>
    <recommendedName>
        <fullName evidence="1">Ubiquitin-like domain-containing protein</fullName>
    </recommendedName>
</protein>
<dbReference type="SUPFAM" id="SSF54236">
    <property type="entry name" value="Ubiquitin-like"/>
    <property type="match status" value="1"/>
</dbReference>
<accession>A0AAN7RM03</accession>
<keyword evidence="3" id="KW-1185">Reference proteome</keyword>
<dbReference type="EMBL" id="JAUNZN010000026">
    <property type="protein sequence ID" value="KAK4808145.1"/>
    <property type="molecule type" value="Genomic_DNA"/>
</dbReference>
<proteinExistence type="predicted"/>
<dbReference type="InterPro" id="IPR029071">
    <property type="entry name" value="Ubiquitin-like_domsf"/>
</dbReference>
<evidence type="ECO:0000313" key="2">
    <source>
        <dbReference type="EMBL" id="KAK4808145.1"/>
    </source>
</evidence>